<proteinExistence type="inferred from homology"/>
<dbReference type="InterPro" id="IPR004838">
    <property type="entry name" value="NHTrfase_class1_PyrdxlP-BS"/>
</dbReference>
<dbReference type="GO" id="GO:0006520">
    <property type="term" value="P:amino acid metabolic process"/>
    <property type="evidence" value="ECO:0007669"/>
    <property type="project" value="InterPro"/>
</dbReference>
<dbReference type="Pfam" id="PF00155">
    <property type="entry name" value="Aminotran_1_2"/>
    <property type="match status" value="1"/>
</dbReference>
<dbReference type="SUPFAM" id="SSF53383">
    <property type="entry name" value="PLP-dependent transferases"/>
    <property type="match status" value="1"/>
</dbReference>
<gene>
    <name evidence="8" type="ORF">DW687_09820</name>
</gene>
<evidence type="ECO:0000313" key="8">
    <source>
        <dbReference type="EMBL" id="RGD73328.1"/>
    </source>
</evidence>
<evidence type="ECO:0000256" key="5">
    <source>
        <dbReference type="ARBA" id="ARBA00022898"/>
    </source>
</evidence>
<keyword evidence="4 6" id="KW-0808">Transferase</keyword>
<keyword evidence="5" id="KW-0663">Pyridoxal phosphate</keyword>
<sequence>MFSNKVTSIGQSPIREFAPIQEKRIKEGTKVYQLNIGQPDIVTPKEFFSAVNNFDESILAYTNSKGIPELLEAFEDYYKEIGTDLTAEDMIVTNGGSEAISFAFLTLCNEGDEIIVFEPYYTNYNIFATQAGVNMVSITTKPEENFRLPTKKEIEAKITDRTRAFCITNPSNPTGRVYTRDEIDLLCEIAKEHDLFIVVDEVYREFVYDGEFISFSSVKGIEDRVIIIDSISKRFSACGARIGLLASKNEEFMAHVLKLAQARLCAPYLDQVGAAAVLKNTSKDYINAVKKEYKNRRDTIYNRLKKVKGIEVKKPAGAFYMIVKLPVDNAHEFSKWLLEKYDHKGETVMLCPASEFYATKELGVDEVRIAYVLKEEDLIKAVNILDKGLMAYQKALAEEKAVSLNKKPSVVLNKEQYAI</sequence>
<dbReference type="InterPro" id="IPR015422">
    <property type="entry name" value="PyrdxlP-dep_Trfase_small"/>
</dbReference>
<comment type="cofactor">
    <cofactor evidence="1 6">
        <name>pyridoxal 5'-phosphate</name>
        <dbReference type="ChEBI" id="CHEBI:597326"/>
    </cofactor>
</comment>
<evidence type="ECO:0000313" key="9">
    <source>
        <dbReference type="Proteomes" id="UP000261212"/>
    </source>
</evidence>
<dbReference type="EMBL" id="QUSM01000006">
    <property type="protein sequence ID" value="RGD73328.1"/>
    <property type="molecule type" value="Genomic_DNA"/>
</dbReference>
<evidence type="ECO:0000256" key="2">
    <source>
        <dbReference type="ARBA" id="ARBA00007441"/>
    </source>
</evidence>
<name>A0A3E3DX95_9FIRM</name>
<dbReference type="RefSeq" id="WP_117532607.1">
    <property type="nucleotide sequence ID" value="NZ_QUSM01000006.1"/>
</dbReference>
<dbReference type="Gene3D" id="3.90.1150.10">
    <property type="entry name" value="Aspartate Aminotransferase, domain 1"/>
    <property type="match status" value="1"/>
</dbReference>
<organism evidence="8 9">
    <name type="scientific">Anaerofustis stercorihominis</name>
    <dbReference type="NCBI Taxonomy" id="214853"/>
    <lineage>
        <taxon>Bacteria</taxon>
        <taxon>Bacillati</taxon>
        <taxon>Bacillota</taxon>
        <taxon>Clostridia</taxon>
        <taxon>Eubacteriales</taxon>
        <taxon>Eubacteriaceae</taxon>
        <taxon>Anaerofustis</taxon>
    </lineage>
</organism>
<evidence type="ECO:0000256" key="3">
    <source>
        <dbReference type="ARBA" id="ARBA00022576"/>
    </source>
</evidence>
<comment type="similarity">
    <text evidence="2 6">Belongs to the class-I pyridoxal-phosphate-dependent aminotransferase family.</text>
</comment>
<feature type="domain" description="Aminotransferase class I/classII large" evidence="7">
    <location>
        <begin position="30"/>
        <end position="382"/>
    </location>
</feature>
<dbReference type="Gene3D" id="3.40.640.10">
    <property type="entry name" value="Type I PLP-dependent aspartate aminotransferase-like (Major domain)"/>
    <property type="match status" value="1"/>
</dbReference>
<dbReference type="CDD" id="cd00609">
    <property type="entry name" value="AAT_like"/>
    <property type="match status" value="1"/>
</dbReference>
<accession>A0A3E3DX95</accession>
<dbReference type="PROSITE" id="PS00105">
    <property type="entry name" value="AA_TRANSFER_CLASS_1"/>
    <property type="match status" value="1"/>
</dbReference>
<dbReference type="InterPro" id="IPR015421">
    <property type="entry name" value="PyrdxlP-dep_Trfase_major"/>
</dbReference>
<dbReference type="GO" id="GO:0008483">
    <property type="term" value="F:transaminase activity"/>
    <property type="evidence" value="ECO:0007669"/>
    <property type="project" value="UniProtKB-KW"/>
</dbReference>
<evidence type="ECO:0000259" key="7">
    <source>
        <dbReference type="Pfam" id="PF00155"/>
    </source>
</evidence>
<dbReference type="NCBIfam" id="NF005744">
    <property type="entry name" value="PRK07568.1"/>
    <property type="match status" value="1"/>
</dbReference>
<dbReference type="InterPro" id="IPR050596">
    <property type="entry name" value="AspAT/PAT-like"/>
</dbReference>
<evidence type="ECO:0000256" key="6">
    <source>
        <dbReference type="RuleBase" id="RU000481"/>
    </source>
</evidence>
<dbReference type="GO" id="GO:0030170">
    <property type="term" value="F:pyridoxal phosphate binding"/>
    <property type="evidence" value="ECO:0007669"/>
    <property type="project" value="InterPro"/>
</dbReference>
<dbReference type="PANTHER" id="PTHR46383">
    <property type="entry name" value="ASPARTATE AMINOTRANSFERASE"/>
    <property type="match status" value="1"/>
</dbReference>
<protein>
    <recommendedName>
        <fullName evidence="6">Aminotransferase</fullName>
        <ecNumber evidence="6">2.6.1.-</ecNumber>
    </recommendedName>
</protein>
<dbReference type="AlphaFoldDB" id="A0A3E3DX95"/>
<comment type="caution">
    <text evidence="8">The sequence shown here is derived from an EMBL/GenBank/DDBJ whole genome shotgun (WGS) entry which is preliminary data.</text>
</comment>
<dbReference type="EC" id="2.6.1.-" evidence="6"/>
<keyword evidence="3 6" id="KW-0032">Aminotransferase</keyword>
<dbReference type="InterPro" id="IPR004839">
    <property type="entry name" value="Aminotransferase_I/II_large"/>
</dbReference>
<reference evidence="8 9" key="1">
    <citation type="submission" date="2018-08" db="EMBL/GenBank/DDBJ databases">
        <title>A genome reference for cultivated species of the human gut microbiota.</title>
        <authorList>
            <person name="Zou Y."/>
            <person name="Xue W."/>
            <person name="Luo G."/>
        </authorList>
    </citation>
    <scope>NUCLEOTIDE SEQUENCE [LARGE SCALE GENOMIC DNA]</scope>
    <source>
        <strain evidence="8 9">AM25-6</strain>
    </source>
</reference>
<evidence type="ECO:0000256" key="4">
    <source>
        <dbReference type="ARBA" id="ARBA00022679"/>
    </source>
</evidence>
<dbReference type="Proteomes" id="UP000261212">
    <property type="component" value="Unassembled WGS sequence"/>
</dbReference>
<dbReference type="InterPro" id="IPR015424">
    <property type="entry name" value="PyrdxlP-dep_Trfase"/>
</dbReference>
<evidence type="ECO:0000256" key="1">
    <source>
        <dbReference type="ARBA" id="ARBA00001933"/>
    </source>
</evidence>